<dbReference type="Gene3D" id="3.20.20.140">
    <property type="entry name" value="Metal-dependent hydrolases"/>
    <property type="match status" value="1"/>
</dbReference>
<evidence type="ECO:0000313" key="3">
    <source>
        <dbReference type="Proteomes" id="UP000509626"/>
    </source>
</evidence>
<dbReference type="EMBL" id="CP058579">
    <property type="protein sequence ID" value="QLG61367.1"/>
    <property type="molecule type" value="Genomic_DNA"/>
</dbReference>
<keyword evidence="3" id="KW-1185">Reference proteome</keyword>
<protein>
    <submittedName>
        <fullName evidence="2">PHP domain-containing protein</fullName>
    </submittedName>
</protein>
<organism evidence="2 3">
    <name type="scientific">Halorarum salinum</name>
    <dbReference type="NCBI Taxonomy" id="2743089"/>
    <lineage>
        <taxon>Archaea</taxon>
        <taxon>Methanobacteriati</taxon>
        <taxon>Methanobacteriota</taxon>
        <taxon>Stenosarchaea group</taxon>
        <taxon>Halobacteria</taxon>
        <taxon>Halobacteriales</taxon>
        <taxon>Haloferacaceae</taxon>
        <taxon>Halorarum</taxon>
    </lineage>
</organism>
<dbReference type="InterPro" id="IPR016195">
    <property type="entry name" value="Pol/histidinol_Pase-like"/>
</dbReference>
<dbReference type="InterPro" id="IPR052018">
    <property type="entry name" value="PHP_domain"/>
</dbReference>
<dbReference type="KEGG" id="halu:HUG12_06305"/>
<dbReference type="GO" id="GO:0035312">
    <property type="term" value="F:5'-3' DNA exonuclease activity"/>
    <property type="evidence" value="ECO:0007669"/>
    <property type="project" value="TreeGrafter"/>
</dbReference>
<name>A0A7D5L9V8_9EURY</name>
<dbReference type="Pfam" id="PF13263">
    <property type="entry name" value="PHP_C"/>
    <property type="match status" value="1"/>
</dbReference>
<dbReference type="PANTHER" id="PTHR42924">
    <property type="entry name" value="EXONUCLEASE"/>
    <property type="match status" value="1"/>
</dbReference>
<proteinExistence type="predicted"/>
<evidence type="ECO:0000313" key="2">
    <source>
        <dbReference type="EMBL" id="QLG61367.1"/>
    </source>
</evidence>
<dbReference type="AlphaFoldDB" id="A0A7D5L9V8"/>
<reference evidence="2 3" key="1">
    <citation type="submission" date="2020-06" db="EMBL/GenBank/DDBJ databases">
        <title>NJ-3-1, isolated from saline soil.</title>
        <authorList>
            <person name="Cui H.L."/>
            <person name="Shi X."/>
        </authorList>
    </citation>
    <scope>NUCLEOTIDE SEQUENCE [LARGE SCALE GENOMIC DNA]</scope>
    <source>
        <strain evidence="2 3">NJ-3-1</strain>
    </source>
</reference>
<feature type="compositionally biased region" description="Gly residues" evidence="1">
    <location>
        <begin position="247"/>
        <end position="272"/>
    </location>
</feature>
<feature type="region of interest" description="Disordered" evidence="1">
    <location>
        <begin position="238"/>
        <end position="279"/>
    </location>
</feature>
<sequence length="279" mass="29473">MGPRPPTTAKPCRPLPPPVPEFAVDLHNHSRFFHGFVGRSTPYDPVGLRLHGLVARLRGLDALAVTNHDYAYVGDAGLPVVPGVEVSTTMGHVVVVGPDPPRRTTPGEYTPGELVDRAHDRGCAAVLAHPFRNSSARESKADFDAVELNGKNPEHDARTLQLADRRDLPVVGGSDAHYPIEVGRAYTVLEADTSDPADVADAIRAGRVSPVSNLGHAHRLIDRGYTAVHRGRRWLRAREGEASARGTAGGTRDGESSAGGNGAGESSTGGSGTRESGDE</sequence>
<dbReference type="CDD" id="cd07432">
    <property type="entry name" value="PHP_HisPPase"/>
    <property type="match status" value="1"/>
</dbReference>
<gene>
    <name evidence="2" type="ORF">HUG12_06305</name>
</gene>
<dbReference type="SUPFAM" id="SSF89550">
    <property type="entry name" value="PHP domain-like"/>
    <property type="match status" value="1"/>
</dbReference>
<accession>A0A7D5L9V8</accession>
<dbReference type="GO" id="GO:0004534">
    <property type="term" value="F:5'-3' RNA exonuclease activity"/>
    <property type="evidence" value="ECO:0007669"/>
    <property type="project" value="TreeGrafter"/>
</dbReference>
<dbReference type="PANTHER" id="PTHR42924:SF3">
    <property type="entry name" value="POLYMERASE_HISTIDINOL PHOSPHATASE N-TERMINAL DOMAIN-CONTAINING PROTEIN"/>
    <property type="match status" value="1"/>
</dbReference>
<dbReference type="OrthoDB" id="63337at2157"/>
<dbReference type="Proteomes" id="UP000509626">
    <property type="component" value="Chromosome"/>
</dbReference>
<evidence type="ECO:0000256" key="1">
    <source>
        <dbReference type="SAM" id="MobiDB-lite"/>
    </source>
</evidence>